<reference evidence="1 2" key="1">
    <citation type="journal article" date="2019" name="Sci. Rep.">
        <title>Orb-weaving spider Araneus ventricosus genome elucidates the spidroin gene catalogue.</title>
        <authorList>
            <person name="Kono N."/>
            <person name="Nakamura H."/>
            <person name="Ohtoshi R."/>
            <person name="Moran D.A.P."/>
            <person name="Shinohara A."/>
            <person name="Yoshida Y."/>
            <person name="Fujiwara M."/>
            <person name="Mori M."/>
            <person name="Tomita M."/>
            <person name="Arakawa K."/>
        </authorList>
    </citation>
    <scope>NUCLEOTIDE SEQUENCE [LARGE SCALE GENOMIC DNA]</scope>
</reference>
<dbReference type="EMBL" id="BGPR01015005">
    <property type="protein sequence ID" value="GBN67639.1"/>
    <property type="molecule type" value="Genomic_DNA"/>
</dbReference>
<protein>
    <submittedName>
        <fullName evidence="1">Uncharacterized protein</fullName>
    </submittedName>
</protein>
<keyword evidence="2" id="KW-1185">Reference proteome</keyword>
<gene>
    <name evidence="1" type="ORF">AVEN_76610_1</name>
</gene>
<evidence type="ECO:0000313" key="1">
    <source>
        <dbReference type="EMBL" id="GBN67639.1"/>
    </source>
</evidence>
<comment type="caution">
    <text evidence="1">The sequence shown here is derived from an EMBL/GenBank/DDBJ whole genome shotgun (WGS) entry which is preliminary data.</text>
</comment>
<proteinExistence type="predicted"/>
<dbReference type="AlphaFoldDB" id="A0A4Y2QWZ1"/>
<dbReference type="Proteomes" id="UP000499080">
    <property type="component" value="Unassembled WGS sequence"/>
</dbReference>
<sequence length="97" mass="10903">MQWDLESENKLHSVKPLGAAVLPSLMNSQSDAPISFALDIQDILTSSFVAQRAITNLLAMQLSYVCPPYPVRMHKFQQLKVLKYFSNAAFNFIVISN</sequence>
<organism evidence="1 2">
    <name type="scientific">Araneus ventricosus</name>
    <name type="common">Orbweaver spider</name>
    <name type="synonym">Epeira ventricosa</name>
    <dbReference type="NCBI Taxonomy" id="182803"/>
    <lineage>
        <taxon>Eukaryota</taxon>
        <taxon>Metazoa</taxon>
        <taxon>Ecdysozoa</taxon>
        <taxon>Arthropoda</taxon>
        <taxon>Chelicerata</taxon>
        <taxon>Arachnida</taxon>
        <taxon>Araneae</taxon>
        <taxon>Araneomorphae</taxon>
        <taxon>Entelegynae</taxon>
        <taxon>Araneoidea</taxon>
        <taxon>Araneidae</taxon>
        <taxon>Araneus</taxon>
    </lineage>
</organism>
<accession>A0A4Y2QWZ1</accession>
<evidence type="ECO:0000313" key="2">
    <source>
        <dbReference type="Proteomes" id="UP000499080"/>
    </source>
</evidence>
<name>A0A4Y2QWZ1_ARAVE</name>